<organism evidence="1">
    <name type="scientific">marine sediment metagenome</name>
    <dbReference type="NCBI Taxonomy" id="412755"/>
    <lineage>
        <taxon>unclassified sequences</taxon>
        <taxon>metagenomes</taxon>
        <taxon>ecological metagenomes</taxon>
    </lineage>
</organism>
<dbReference type="AlphaFoldDB" id="X1JBH6"/>
<proteinExistence type="predicted"/>
<sequence>MPGKLLAAHHTVADWDFQQGSQYRSLDATYFISEPTSLKLGPPPVNWPDTVLCRIPATQLLPQGEVRTWMRVHMVACYPAVFRNQHALGGADDQNCYFLQQAAAAVYLYRMVGGFSTLCDQTTGYFAIDTWLHYRTVWYNGKTPGEVPALCVDYYREIAGEWIKLGNTMYDTVNMFKDSAINRVGFHAFLYPNTYSWFDDTEIWGPV</sequence>
<name>X1JBH6_9ZZZZ</name>
<comment type="caution">
    <text evidence="1">The sequence shown here is derived from an EMBL/GenBank/DDBJ whole genome shotgun (WGS) entry which is preliminary data.</text>
</comment>
<dbReference type="EMBL" id="BARV01001106">
    <property type="protein sequence ID" value="GAH92036.1"/>
    <property type="molecule type" value="Genomic_DNA"/>
</dbReference>
<evidence type="ECO:0000313" key="1">
    <source>
        <dbReference type="EMBL" id="GAH92036.1"/>
    </source>
</evidence>
<reference evidence="1" key="1">
    <citation type="journal article" date="2014" name="Front. Microbiol.">
        <title>High frequency of phylogenetically diverse reductive dehalogenase-homologous genes in deep subseafloor sedimentary metagenomes.</title>
        <authorList>
            <person name="Kawai M."/>
            <person name="Futagami T."/>
            <person name="Toyoda A."/>
            <person name="Takaki Y."/>
            <person name="Nishi S."/>
            <person name="Hori S."/>
            <person name="Arai W."/>
            <person name="Tsubouchi T."/>
            <person name="Morono Y."/>
            <person name="Uchiyama I."/>
            <person name="Ito T."/>
            <person name="Fujiyama A."/>
            <person name="Inagaki F."/>
            <person name="Takami H."/>
        </authorList>
    </citation>
    <scope>NUCLEOTIDE SEQUENCE</scope>
    <source>
        <strain evidence="1">Expedition CK06-06</strain>
    </source>
</reference>
<accession>X1JBH6</accession>
<protein>
    <submittedName>
        <fullName evidence="1">Uncharacterized protein</fullName>
    </submittedName>
</protein>
<gene>
    <name evidence="1" type="ORF">S06H3_03412</name>
</gene>